<dbReference type="Proteomes" id="UP000695562">
    <property type="component" value="Unassembled WGS sequence"/>
</dbReference>
<dbReference type="PANTHER" id="PTHR43691:SF14">
    <property type="entry name" value="URIDINE PHOSPHORYLASE"/>
    <property type="match status" value="1"/>
</dbReference>
<evidence type="ECO:0000259" key="1">
    <source>
        <dbReference type="Pfam" id="PF01048"/>
    </source>
</evidence>
<keyword evidence="3" id="KW-1185">Reference proteome</keyword>
<evidence type="ECO:0000313" key="3">
    <source>
        <dbReference type="Proteomes" id="UP000695562"/>
    </source>
</evidence>
<dbReference type="PANTHER" id="PTHR43691">
    <property type="entry name" value="URIDINE PHOSPHORYLASE"/>
    <property type="match status" value="1"/>
</dbReference>
<dbReference type="GO" id="GO:0005829">
    <property type="term" value="C:cytosol"/>
    <property type="evidence" value="ECO:0007669"/>
    <property type="project" value="TreeGrafter"/>
</dbReference>
<dbReference type="InterPro" id="IPR035994">
    <property type="entry name" value="Nucleoside_phosphorylase_sf"/>
</dbReference>
<comment type="caution">
    <text evidence="2">The sequence shown here is derived from an EMBL/GenBank/DDBJ whole genome shotgun (WGS) entry which is preliminary data.</text>
</comment>
<dbReference type="SUPFAM" id="SSF53167">
    <property type="entry name" value="Purine and uridine phosphorylases"/>
    <property type="match status" value="1"/>
</dbReference>
<feature type="domain" description="Nucleoside phosphorylase" evidence="1">
    <location>
        <begin position="32"/>
        <end position="265"/>
    </location>
</feature>
<dbReference type="EMBL" id="AJWJ01000418">
    <property type="protein sequence ID" value="KAF2071048.1"/>
    <property type="molecule type" value="Genomic_DNA"/>
</dbReference>
<proteinExistence type="predicted"/>
<organism evidence="2 3">
    <name type="scientific">Polysphondylium violaceum</name>
    <dbReference type="NCBI Taxonomy" id="133409"/>
    <lineage>
        <taxon>Eukaryota</taxon>
        <taxon>Amoebozoa</taxon>
        <taxon>Evosea</taxon>
        <taxon>Eumycetozoa</taxon>
        <taxon>Dictyostelia</taxon>
        <taxon>Dictyosteliales</taxon>
        <taxon>Dictyosteliaceae</taxon>
        <taxon>Polysphondylium</taxon>
    </lineage>
</organism>
<reference evidence="2" key="1">
    <citation type="submission" date="2020-01" db="EMBL/GenBank/DDBJ databases">
        <title>Development of genomics and gene disruption for Polysphondylium violaceum indicates a role for the polyketide synthase stlB in stalk morphogenesis.</title>
        <authorList>
            <person name="Narita B."/>
            <person name="Kawabe Y."/>
            <person name="Kin K."/>
            <person name="Saito T."/>
            <person name="Gibbs R."/>
            <person name="Kuspa A."/>
            <person name="Muzny D."/>
            <person name="Queller D."/>
            <person name="Richards S."/>
            <person name="Strassman J."/>
            <person name="Sucgang R."/>
            <person name="Worley K."/>
            <person name="Schaap P."/>
        </authorList>
    </citation>
    <scope>NUCLEOTIDE SEQUENCE</scope>
    <source>
        <strain evidence="2">QSvi11</strain>
    </source>
</reference>
<dbReference type="AlphaFoldDB" id="A0A8J4PPH3"/>
<gene>
    <name evidence="2" type="ORF">CYY_007624</name>
</gene>
<dbReference type="Gene3D" id="3.40.50.1580">
    <property type="entry name" value="Nucleoside phosphorylase domain"/>
    <property type="match status" value="1"/>
</dbReference>
<dbReference type="Pfam" id="PF01048">
    <property type="entry name" value="PNP_UDP_1"/>
    <property type="match status" value="1"/>
</dbReference>
<dbReference type="CDD" id="cd17769">
    <property type="entry name" value="NP_TgUP-like"/>
    <property type="match status" value="1"/>
</dbReference>
<dbReference type="GO" id="GO:0004850">
    <property type="term" value="F:uridine phosphorylase activity"/>
    <property type="evidence" value="ECO:0007669"/>
    <property type="project" value="TreeGrafter"/>
</dbReference>
<sequence>MTLGDLKSANFPVDANGAVYHLAVSKGQLSNRILTVGDAERATKLCSLMDGGAATSQYAHRGFIIFNGKYLGVDVSIVSIGMGIPMMDFLVREGRYVVEGPMAIIRYGTCGSVAKDVPVGSLAIAQESVLIRRNPDYWTQKGSLQSGYDVSLPVPADKELFENLKNQFQTTFPDTPKRKVITGLNASADSFYSSQGRLDPTFDDDNQTLIDDICNRYSNFITLEMETFQLFHLAHRCQTAPIKAAAATIILANRKSNDFLDNATKYELEVQGEKILPLGCQTTVFNGDLDYDEQVQVYTDKTLKYRDSIRHPQDLEENVPEEIIAHSIDDVYCRIVYPLRVEALIKISFPSGPKTIGNYELLSLHARAYQYVYEQEDLTAPGGNPGMIPGMLNRNFSQGRYQIWGHIIGDLHYNGHSLIDIHNDYILCEFSVDS</sequence>
<dbReference type="InterPro" id="IPR000845">
    <property type="entry name" value="Nucleoside_phosphorylase_d"/>
</dbReference>
<evidence type="ECO:0000313" key="2">
    <source>
        <dbReference type="EMBL" id="KAF2071048.1"/>
    </source>
</evidence>
<accession>A0A8J4PPH3</accession>
<dbReference type="GO" id="GO:0006218">
    <property type="term" value="P:uridine catabolic process"/>
    <property type="evidence" value="ECO:0007669"/>
    <property type="project" value="TreeGrafter"/>
</dbReference>
<dbReference type="OrthoDB" id="416752at2759"/>
<protein>
    <recommendedName>
        <fullName evidence="1">Nucleoside phosphorylase domain-containing protein</fullName>
    </recommendedName>
</protein>
<name>A0A8J4PPH3_9MYCE</name>